<organism evidence="4 5">
    <name type="scientific">Klebsiella pneumoniae subsp. ozaenae</name>
    <dbReference type="NCBI Taxonomy" id="574"/>
    <lineage>
        <taxon>Bacteria</taxon>
        <taxon>Pseudomonadati</taxon>
        <taxon>Pseudomonadota</taxon>
        <taxon>Gammaproteobacteria</taxon>
        <taxon>Enterobacterales</taxon>
        <taxon>Enterobacteriaceae</taxon>
        <taxon>Klebsiella/Raoultella group</taxon>
        <taxon>Klebsiella</taxon>
        <taxon>Klebsiella pneumoniae complex</taxon>
    </lineage>
</organism>
<dbReference type="GO" id="GO:0008725">
    <property type="term" value="F:DNA-3-methyladenine glycosylase activity"/>
    <property type="evidence" value="ECO:0007669"/>
    <property type="project" value="TreeGrafter"/>
</dbReference>
<dbReference type="GO" id="GO:0043916">
    <property type="term" value="F:DNA-7-methylguanine glycosylase activity"/>
    <property type="evidence" value="ECO:0007669"/>
    <property type="project" value="TreeGrafter"/>
</dbReference>
<dbReference type="AlphaFoldDB" id="A0A378UF76"/>
<dbReference type="InterPro" id="IPR051912">
    <property type="entry name" value="Alkylbase_DNA_Glycosylase/TA"/>
</dbReference>
<feature type="domain" description="DNA-3-methyladenine glycosylase AlkA N-terminal" evidence="3">
    <location>
        <begin position="12"/>
        <end position="111"/>
    </location>
</feature>
<dbReference type="PANTHER" id="PTHR43003:SF5">
    <property type="entry name" value="DNA-3-METHYLADENINE GLYCOSYLASE"/>
    <property type="match status" value="1"/>
</dbReference>
<dbReference type="PANTHER" id="PTHR43003">
    <property type="entry name" value="DNA-3-METHYLADENINE GLYCOSYLASE"/>
    <property type="match status" value="1"/>
</dbReference>
<dbReference type="Gene3D" id="1.10.340.30">
    <property type="entry name" value="Hypothetical protein, domain 2"/>
    <property type="match status" value="1"/>
</dbReference>
<name>A0A378UF76_KLEPO</name>
<dbReference type="Proteomes" id="UP000254487">
    <property type="component" value="Unassembled WGS sequence"/>
</dbReference>
<proteinExistence type="predicted"/>
<dbReference type="GO" id="GO:0006307">
    <property type="term" value="P:DNA alkylation repair"/>
    <property type="evidence" value="ECO:0007669"/>
    <property type="project" value="TreeGrafter"/>
</dbReference>
<dbReference type="GO" id="GO:0032131">
    <property type="term" value="F:alkylated DNA binding"/>
    <property type="evidence" value="ECO:0007669"/>
    <property type="project" value="TreeGrafter"/>
</dbReference>
<reference evidence="4 5" key="1">
    <citation type="submission" date="2018-06" db="EMBL/GenBank/DDBJ databases">
        <authorList>
            <consortium name="Pathogen Informatics"/>
            <person name="Doyle S."/>
        </authorList>
    </citation>
    <scope>NUCLEOTIDE SEQUENCE [LARGE SCALE GENOMIC DNA]</scope>
    <source>
        <strain evidence="4 5">NCTC10313</strain>
    </source>
</reference>
<accession>A0A378UF76</accession>
<dbReference type="EMBL" id="UGLW01000005">
    <property type="protein sequence ID" value="STZ75141.1"/>
    <property type="molecule type" value="Genomic_DNA"/>
</dbReference>
<evidence type="ECO:0000256" key="1">
    <source>
        <dbReference type="ARBA" id="ARBA00022763"/>
    </source>
</evidence>
<keyword evidence="4" id="KW-0326">Glycosidase</keyword>
<dbReference type="GO" id="GO:0032993">
    <property type="term" value="C:protein-DNA complex"/>
    <property type="evidence" value="ECO:0007669"/>
    <property type="project" value="TreeGrafter"/>
</dbReference>
<dbReference type="InterPro" id="IPR011257">
    <property type="entry name" value="DNA_glycosylase"/>
</dbReference>
<dbReference type="Pfam" id="PF06029">
    <property type="entry name" value="AlkA_N"/>
    <property type="match status" value="1"/>
</dbReference>
<dbReference type="GO" id="GO:0006285">
    <property type="term" value="P:base-excision repair, AP site formation"/>
    <property type="evidence" value="ECO:0007669"/>
    <property type="project" value="TreeGrafter"/>
</dbReference>
<keyword evidence="4" id="KW-0378">Hydrolase</keyword>
<protein>
    <submittedName>
        <fullName evidence="4">DNA-3-methyladenine glycosylase 2</fullName>
        <ecNumber evidence="4">3.2.2.21</ecNumber>
    </submittedName>
</protein>
<evidence type="ECO:0000313" key="5">
    <source>
        <dbReference type="Proteomes" id="UP000254487"/>
    </source>
</evidence>
<evidence type="ECO:0000256" key="2">
    <source>
        <dbReference type="ARBA" id="ARBA00023204"/>
    </source>
</evidence>
<gene>
    <name evidence="4" type="primary">alkA_2</name>
    <name evidence="4" type="ORF">NCTC10313_07332</name>
</gene>
<dbReference type="SUPFAM" id="SSF48150">
    <property type="entry name" value="DNA-glycosylase"/>
    <property type="match status" value="1"/>
</dbReference>
<sequence>MDTFVERYDNPSWNAFLEYKRKRLIKGVEEISRGVYVKNVKNKRFNGLINVRQLDSEYIDIRYCHKGCEDITGYHNSFVNNILDVRANMNDIYKRLGEILNIKSIHQGVRVFGNESIFEALVVAICSQQLSVRSAFSIISDLVSKVNSRNCYGLLCFPEPMSINNQVLQMFKLSKNKKEALSEIIKTFSIGVPPELSDLIRIKGIGRWTVDYVKIFGLHDCNIWLCSDRACSEFSRKNNALELGCEFPCA</sequence>
<dbReference type="InterPro" id="IPR037046">
    <property type="entry name" value="AlkA_N_sf"/>
</dbReference>
<dbReference type="EC" id="3.2.2.21" evidence="4"/>
<keyword evidence="1" id="KW-0227">DNA damage</keyword>
<evidence type="ECO:0000259" key="3">
    <source>
        <dbReference type="Pfam" id="PF06029"/>
    </source>
</evidence>
<dbReference type="InterPro" id="IPR010316">
    <property type="entry name" value="AlkA_N"/>
</dbReference>
<evidence type="ECO:0000313" key="4">
    <source>
        <dbReference type="EMBL" id="STZ75141.1"/>
    </source>
</evidence>
<dbReference type="Gene3D" id="3.30.310.20">
    <property type="entry name" value="DNA-3-methyladenine glycosylase AlkA, N-terminal domain"/>
    <property type="match status" value="1"/>
</dbReference>
<keyword evidence="2" id="KW-0234">DNA repair</keyword>